<evidence type="ECO:0000313" key="4">
    <source>
        <dbReference type="EMBL" id="MBQ0604027.1"/>
    </source>
</evidence>
<reference evidence="4 5" key="1">
    <citation type="submission" date="2021-03" db="EMBL/GenBank/DDBJ databases">
        <authorList>
            <person name="Stanton E."/>
        </authorList>
    </citation>
    <scope>NUCLEOTIDE SEQUENCE [LARGE SCALE GENOMIC DNA]</scope>
    <source>
        <strain evidence="4 5">2020EL-00037</strain>
    </source>
</reference>
<dbReference type="PANTHER" id="PTHR33375">
    <property type="entry name" value="CHROMOSOME-PARTITIONING PROTEIN PARB-RELATED"/>
    <property type="match status" value="1"/>
</dbReference>
<dbReference type="RefSeq" id="WP_064349739.1">
    <property type="nucleotide sequence ID" value="NZ_CABGTQ010000045.1"/>
</dbReference>
<dbReference type="InterPro" id="IPR036086">
    <property type="entry name" value="ParB/Sulfiredoxin_sf"/>
</dbReference>
<accession>A0AAP2BP45</accession>
<evidence type="ECO:0000256" key="2">
    <source>
        <dbReference type="ARBA" id="ARBA00074268"/>
    </source>
</evidence>
<name>A0AAP2BP45_KLEOX</name>
<dbReference type="SUPFAM" id="SSF109709">
    <property type="entry name" value="KorB DNA-binding domain-like"/>
    <property type="match status" value="1"/>
</dbReference>
<dbReference type="EMBL" id="JAGKON010000049">
    <property type="protein sequence ID" value="MBQ0604027.1"/>
    <property type="molecule type" value="Genomic_DNA"/>
</dbReference>
<gene>
    <name evidence="4" type="ORF">J7S78_29990</name>
</gene>
<dbReference type="InterPro" id="IPR041468">
    <property type="entry name" value="HTH_ParB/Spo0J"/>
</dbReference>
<keyword evidence="5" id="KW-1185">Reference proteome</keyword>
<dbReference type="FunFam" id="1.10.10.2830:FF:000001">
    <property type="entry name" value="Chromosome partitioning protein ParB"/>
    <property type="match status" value="1"/>
</dbReference>
<dbReference type="GO" id="GO:0005694">
    <property type="term" value="C:chromosome"/>
    <property type="evidence" value="ECO:0007669"/>
    <property type="project" value="TreeGrafter"/>
</dbReference>
<comment type="caution">
    <text evidence="4">The sequence shown here is derived from an EMBL/GenBank/DDBJ whole genome shotgun (WGS) entry which is preliminary data.</text>
</comment>
<evidence type="ECO:0000259" key="3">
    <source>
        <dbReference type="SMART" id="SM00470"/>
    </source>
</evidence>
<dbReference type="GO" id="GO:0007059">
    <property type="term" value="P:chromosome segregation"/>
    <property type="evidence" value="ECO:0007669"/>
    <property type="project" value="TreeGrafter"/>
</dbReference>
<evidence type="ECO:0000313" key="5">
    <source>
        <dbReference type="Proteomes" id="UP000673434"/>
    </source>
</evidence>
<proteinExistence type="inferred from homology"/>
<evidence type="ECO:0000256" key="1">
    <source>
        <dbReference type="ARBA" id="ARBA00006295"/>
    </source>
</evidence>
<dbReference type="PANTHER" id="PTHR33375:SF7">
    <property type="entry name" value="CHROMOSOME 2-PARTITIONING PROTEIN PARB-RELATED"/>
    <property type="match status" value="1"/>
</dbReference>
<sequence length="664" mass="72885">MSVTESKAKTPAKTSKKAAQAAAAETLKAALEAATLEYVPLSGLVKSPLNVRVIPYPEASVRSMATSIKAVGLLQNLVVHTLPDGKSGVAAGGRRREGLNLLASEKEIDSEYLVPVKRVSDEVARLVSFIENDEHLAMHPAEQIYAFRDLSAQGMTPEQIGAQLGYGGRHVKRMLKLAGLAPELLAQLAKDEVTIEQCQALALENDPTRQLQVYENVKSAYGHTAPYLLKSAVTDREISLTSPDFEYVGRETYEAAGGIVREDLFSAEEGEGTADKVLIERLIQTKLTSLAVEIQQSEGWAWSQARSAPLRAWGDDTKHFQLSSVPEANFTTDEQQRLDELYATQAATETHDDEYAIQALIDEMESAAINREWTPDQKAECGVVVSFWGAEVNIQRGVRQIAPEREEDEQADRKKNTVITKKIEEPVDSISEPLLKKMSSERTLAVQAALMLQPQKAVAMMVWRLCSCVFDYGGMSASHPFDMKVTEHHTSLVSESPAGKTGKAWQTLMQEKARLQALLPEGWSKDFTTFFTLDGETLMSLMAFCTASSVYGVQTRTMGHTTRSYLDGVETAIGFDMRDWWTPTADNFLSMLSKQQIVNALNEAGRTGAAADAGKMKKKDAAEHAEHALAETRWVPEWMLPPATVKPVITDDAADADDHTAHAA</sequence>
<dbReference type="InterPro" id="IPR050336">
    <property type="entry name" value="Chromosome_partition/occlusion"/>
</dbReference>
<dbReference type="AlphaFoldDB" id="A0AAP2BP45"/>
<dbReference type="Gene3D" id="3.90.1530.30">
    <property type="match status" value="1"/>
</dbReference>
<dbReference type="Gene3D" id="1.10.10.2830">
    <property type="match status" value="1"/>
</dbReference>
<organism evidence="4 5">
    <name type="scientific">Klebsiella oxytoca</name>
    <dbReference type="NCBI Taxonomy" id="571"/>
    <lineage>
        <taxon>Bacteria</taxon>
        <taxon>Pseudomonadati</taxon>
        <taxon>Pseudomonadota</taxon>
        <taxon>Gammaproteobacteria</taxon>
        <taxon>Enterobacterales</taxon>
        <taxon>Enterobacteriaceae</taxon>
        <taxon>Klebsiella/Raoultella group</taxon>
        <taxon>Klebsiella</taxon>
    </lineage>
</organism>
<dbReference type="SMART" id="SM00470">
    <property type="entry name" value="ParB"/>
    <property type="match status" value="1"/>
</dbReference>
<protein>
    <recommendedName>
        <fullName evidence="2">Uncharacterized protein YubM</fullName>
    </recommendedName>
</protein>
<dbReference type="InterPro" id="IPR003115">
    <property type="entry name" value="ParB_N"/>
</dbReference>
<feature type="domain" description="ParB-like N-terminal" evidence="3">
    <location>
        <begin position="37"/>
        <end position="133"/>
    </location>
</feature>
<dbReference type="CDD" id="cd16406">
    <property type="entry name" value="ParB_N_like"/>
    <property type="match status" value="1"/>
</dbReference>
<dbReference type="Pfam" id="PF02195">
    <property type="entry name" value="ParB_N"/>
    <property type="match status" value="1"/>
</dbReference>
<dbReference type="Proteomes" id="UP000673434">
    <property type="component" value="Unassembled WGS sequence"/>
</dbReference>
<dbReference type="SUPFAM" id="SSF110849">
    <property type="entry name" value="ParB/Sulfiredoxin"/>
    <property type="match status" value="1"/>
</dbReference>
<dbReference type="Pfam" id="PF17762">
    <property type="entry name" value="HTH_ParB"/>
    <property type="match status" value="1"/>
</dbReference>
<comment type="similarity">
    <text evidence="1">Belongs to the ParB family.</text>
</comment>